<evidence type="ECO:0000259" key="4">
    <source>
        <dbReference type="Pfam" id="PF20147"/>
    </source>
</evidence>
<dbReference type="Pfam" id="PF20147">
    <property type="entry name" value="Crinkler"/>
    <property type="match status" value="1"/>
</dbReference>
<keyword evidence="3" id="KW-0964">Secreted</keyword>
<evidence type="ECO:0000313" key="6">
    <source>
        <dbReference type="Proteomes" id="UP000789739"/>
    </source>
</evidence>
<organism evidence="5 6">
    <name type="scientific">Paraglomus brasilianum</name>
    <dbReference type="NCBI Taxonomy" id="144538"/>
    <lineage>
        <taxon>Eukaryota</taxon>
        <taxon>Fungi</taxon>
        <taxon>Fungi incertae sedis</taxon>
        <taxon>Mucoromycota</taxon>
        <taxon>Glomeromycotina</taxon>
        <taxon>Glomeromycetes</taxon>
        <taxon>Paraglomerales</taxon>
        <taxon>Paraglomeraceae</taxon>
        <taxon>Paraglomus</taxon>
    </lineage>
</organism>
<sequence length="123" mass="13918">AFANVDAKDLKLWKVEIPDDRDSELANPAYVELLATRDVGDYWTKKSPPPKRHIHVIVEPPVSTTTSSREQELLDRIASLEASVNKSVHEFDVIVSPERVKSFKWTVNIEHATLEALKDSIRA</sequence>
<dbReference type="Proteomes" id="UP000789739">
    <property type="component" value="Unassembled WGS sequence"/>
</dbReference>
<name>A0A9N9HJR3_9GLOM</name>
<evidence type="ECO:0000256" key="2">
    <source>
        <dbReference type="ARBA" id="ARBA00004613"/>
    </source>
</evidence>
<keyword evidence="6" id="KW-1185">Reference proteome</keyword>
<dbReference type="OrthoDB" id="2673191at2759"/>
<comment type="caution">
    <text evidence="5">The sequence shown here is derived from an EMBL/GenBank/DDBJ whole genome shotgun (WGS) entry which is preliminary data.</text>
</comment>
<dbReference type="GO" id="GO:0005576">
    <property type="term" value="C:extracellular region"/>
    <property type="evidence" value="ECO:0007669"/>
    <property type="project" value="UniProtKB-SubCell"/>
</dbReference>
<protein>
    <submittedName>
        <fullName evidence="5">277_t:CDS:1</fullName>
    </submittedName>
</protein>
<gene>
    <name evidence="5" type="ORF">PBRASI_LOCUS11826</name>
</gene>
<evidence type="ECO:0000313" key="5">
    <source>
        <dbReference type="EMBL" id="CAG8681364.1"/>
    </source>
</evidence>
<comment type="subcellular location">
    <subcellularLocation>
        <location evidence="1">Host cell</location>
    </subcellularLocation>
    <subcellularLocation>
        <location evidence="2">Secreted</location>
    </subcellularLocation>
</comment>
<evidence type="ECO:0000256" key="1">
    <source>
        <dbReference type="ARBA" id="ARBA00004340"/>
    </source>
</evidence>
<evidence type="ECO:0000256" key="3">
    <source>
        <dbReference type="ARBA" id="ARBA00022525"/>
    </source>
</evidence>
<dbReference type="GO" id="GO:0043657">
    <property type="term" value="C:host cell"/>
    <property type="evidence" value="ECO:0007669"/>
    <property type="project" value="UniProtKB-SubCell"/>
</dbReference>
<feature type="non-terminal residue" evidence="5">
    <location>
        <position position="1"/>
    </location>
</feature>
<feature type="non-terminal residue" evidence="5">
    <location>
        <position position="123"/>
    </location>
</feature>
<accession>A0A9N9HJR3</accession>
<proteinExistence type="predicted"/>
<dbReference type="EMBL" id="CAJVPI010007039">
    <property type="protein sequence ID" value="CAG8681364.1"/>
    <property type="molecule type" value="Genomic_DNA"/>
</dbReference>
<dbReference type="InterPro" id="IPR045379">
    <property type="entry name" value="Crinkler_N"/>
</dbReference>
<feature type="domain" description="Crinkler effector protein N-terminal" evidence="4">
    <location>
        <begin position="2"/>
        <end position="59"/>
    </location>
</feature>
<reference evidence="5" key="1">
    <citation type="submission" date="2021-06" db="EMBL/GenBank/DDBJ databases">
        <authorList>
            <person name="Kallberg Y."/>
            <person name="Tangrot J."/>
            <person name="Rosling A."/>
        </authorList>
    </citation>
    <scope>NUCLEOTIDE SEQUENCE</scope>
    <source>
        <strain evidence="5">BR232B</strain>
    </source>
</reference>
<dbReference type="AlphaFoldDB" id="A0A9N9HJR3"/>